<dbReference type="PROSITE" id="PS00028">
    <property type="entry name" value="ZINC_FINGER_C2H2_1"/>
    <property type="match status" value="5"/>
</dbReference>
<protein>
    <recommendedName>
        <fullName evidence="11">C2H2-type domain-containing protein</fullName>
    </recommendedName>
</protein>
<keyword evidence="4 9" id="KW-0863">Zinc-finger</keyword>
<dbReference type="GO" id="GO:0005634">
    <property type="term" value="C:nucleus"/>
    <property type="evidence" value="ECO:0007669"/>
    <property type="project" value="UniProtKB-SubCell"/>
</dbReference>
<reference evidence="12" key="1">
    <citation type="submission" date="2014-08" db="EMBL/GenBank/DDBJ databases">
        <authorList>
            <person name="Murali S."/>
            <person name="Richards S."/>
            <person name="Bandaranaike D."/>
            <person name="Bellair M."/>
            <person name="Blankenburg K."/>
            <person name="Chao H."/>
            <person name="Dinh H."/>
            <person name="Doddapaneni H."/>
            <person name="Dugan-Rocha S."/>
            <person name="Elkadiri S."/>
            <person name="Gnanaolivu R."/>
            <person name="Hughes D."/>
            <person name="Lee S."/>
            <person name="Li M."/>
            <person name="Ming W."/>
            <person name="Munidasa M."/>
            <person name="Muniz J."/>
            <person name="Nguyen L."/>
            <person name="Osuji N."/>
            <person name="Pu L.-L."/>
            <person name="Puazo M."/>
            <person name="Skinner E."/>
            <person name="Qu C."/>
            <person name="Quiroz J."/>
            <person name="Raj R."/>
            <person name="Weissenberger G."/>
            <person name="Xin Y."/>
            <person name="Zou X."/>
            <person name="Han Y."/>
            <person name="Worley K."/>
            <person name="Muzny D."/>
            <person name="Gibbs R."/>
        </authorList>
    </citation>
    <scope>NUCLEOTIDE SEQUENCE</scope>
    <source>
        <strain evidence="12">HAZT.00-mixed</strain>
        <tissue evidence="12">Whole organism</tissue>
    </source>
</reference>
<evidence type="ECO:0000256" key="2">
    <source>
        <dbReference type="ARBA" id="ARBA00022723"/>
    </source>
</evidence>
<keyword evidence="2" id="KW-0479">Metal-binding</keyword>
<dbReference type="Pfam" id="PF00096">
    <property type="entry name" value="zf-C2H2"/>
    <property type="match status" value="5"/>
</dbReference>
<keyword evidence="7" id="KW-0804">Transcription</keyword>
<evidence type="ECO:0000256" key="1">
    <source>
        <dbReference type="ARBA" id="ARBA00004123"/>
    </source>
</evidence>
<evidence type="ECO:0000256" key="7">
    <source>
        <dbReference type="ARBA" id="ARBA00023163"/>
    </source>
</evidence>
<comment type="caution">
    <text evidence="12">The sequence shown here is derived from an EMBL/GenBank/DDBJ whole genome shotgun (WGS) entry which is preliminary data.</text>
</comment>
<sequence length="778" mass="88466">MAPRKQKIAPKQSSMKDFLTPSKKRKEPDHPARSPSPRKAKRQVEANNNNNNNNNIPEKKKKTKKNETVKKSPPKKTSPKEPKVSPRRGRKLAKEEESELVIDEEEQEPQEILGFDGNCQEDGIIDHGEQFEEEDEEEEADDEREEEDDGEVQIDVEHLQQILDGEEALAAGERDANSDSESPAADGNVGSPSSTAGLTTCTAMVPSAGIIQGEDGRIIFQPDFNLEAALASSDPNEVKVQVFKCKKCDNVFRNRYYMRKHMLMDHEHQLYKCRICAFTSVFPEKLKSHIIKQHVCKKEKSEALTVQTLKNESEVFEQQAPRKIIMIDGVPLGKVKKVPQCYICDVCGRIYSSKFSLERHVRCHTGERPYECDVCDFSTSYREHMQRHMTSVHLVVHSDEPKKKYIPKHRRTKVENEEEEETSQGGEGSPAKKRRNILRKRFECAACGIRSTHKSDLVEHIKEKHPKAHIVSLDNNDGSKVHLVVTASKKPREIRKFTATCSYCSKVFNDNWKYMVHLRSHTGVKPFSCSECDFHATTKMTVRDHIHRKHANCPDAKLILKLVNITDGSVEEVAIDVPQKEFKCELCNTVFPGNYELKTHKFKEHPEAKPFSCTECEHREWARANIIIHCCEKHPECDLEDIILRNGHPTKIGPINLPKCDTCSKMFPYQSLLYLHQRTHTGERNYGCDSCDFRTDSKKALTRHILKKHLDTHLKGKNKKRPKRATKDMATGTDDIDAILPNDVPNEAADFCCSITGIITGTDAITGIDAIFGISFVP</sequence>
<gene>
    <name evidence="12" type="ORF">HAZT_HAZT005766</name>
</gene>
<dbReference type="Proteomes" id="UP000711488">
    <property type="component" value="Unassembled WGS sequence"/>
</dbReference>
<dbReference type="PANTHER" id="PTHR47772:SF13">
    <property type="entry name" value="GASTRULA ZINC FINGER PROTEIN XLCGF49.1-LIKE-RELATED"/>
    <property type="match status" value="1"/>
</dbReference>
<feature type="domain" description="C2H2-type" evidence="11">
    <location>
        <begin position="243"/>
        <end position="266"/>
    </location>
</feature>
<evidence type="ECO:0000259" key="11">
    <source>
        <dbReference type="PROSITE" id="PS50157"/>
    </source>
</evidence>
<feature type="region of interest" description="Disordered" evidence="10">
    <location>
        <begin position="403"/>
        <end position="432"/>
    </location>
</feature>
<dbReference type="InterPro" id="IPR036236">
    <property type="entry name" value="Znf_C2H2_sf"/>
</dbReference>
<keyword evidence="8" id="KW-0539">Nucleus</keyword>
<dbReference type="PANTHER" id="PTHR47772">
    <property type="entry name" value="ZINC FINGER PROTEIN 200"/>
    <property type="match status" value="1"/>
</dbReference>
<name>A0A6A0GZE9_HYAAZ</name>
<dbReference type="InterPro" id="IPR013087">
    <property type="entry name" value="Znf_C2H2_type"/>
</dbReference>
<feature type="region of interest" description="Disordered" evidence="10">
    <location>
        <begin position="1"/>
        <end position="152"/>
    </location>
</feature>
<evidence type="ECO:0000256" key="9">
    <source>
        <dbReference type="PROSITE-ProRule" id="PRU00042"/>
    </source>
</evidence>
<dbReference type="Gene3D" id="3.30.160.60">
    <property type="entry name" value="Classic Zinc Finger"/>
    <property type="match status" value="7"/>
</dbReference>
<feature type="domain" description="C2H2-type" evidence="11">
    <location>
        <begin position="370"/>
        <end position="402"/>
    </location>
</feature>
<evidence type="ECO:0000256" key="5">
    <source>
        <dbReference type="ARBA" id="ARBA00022833"/>
    </source>
</evidence>
<feature type="domain" description="C2H2-type" evidence="11">
    <location>
        <begin position="582"/>
        <end position="610"/>
    </location>
</feature>
<feature type="compositionally biased region" description="Low complexity" evidence="10">
    <location>
        <begin position="47"/>
        <end position="56"/>
    </location>
</feature>
<dbReference type="SMART" id="SM00355">
    <property type="entry name" value="ZnF_C2H2"/>
    <property type="match status" value="10"/>
</dbReference>
<evidence type="ECO:0000256" key="10">
    <source>
        <dbReference type="SAM" id="MobiDB-lite"/>
    </source>
</evidence>
<evidence type="ECO:0000256" key="3">
    <source>
        <dbReference type="ARBA" id="ARBA00022737"/>
    </source>
</evidence>
<dbReference type="EMBL" id="JQDR03011485">
    <property type="protein sequence ID" value="KAA0192668.1"/>
    <property type="molecule type" value="Genomic_DNA"/>
</dbReference>
<accession>A0A6A0GZE9</accession>
<feature type="region of interest" description="Disordered" evidence="10">
    <location>
        <begin position="170"/>
        <end position="194"/>
    </location>
</feature>
<evidence type="ECO:0000256" key="4">
    <source>
        <dbReference type="ARBA" id="ARBA00022771"/>
    </source>
</evidence>
<dbReference type="SUPFAM" id="SSF57667">
    <property type="entry name" value="beta-beta-alpha zinc fingers"/>
    <property type="match status" value="5"/>
</dbReference>
<evidence type="ECO:0000256" key="8">
    <source>
        <dbReference type="ARBA" id="ARBA00023242"/>
    </source>
</evidence>
<feature type="domain" description="C2H2-type" evidence="11">
    <location>
        <begin position="342"/>
        <end position="369"/>
    </location>
</feature>
<comment type="subcellular location">
    <subcellularLocation>
        <location evidence="1">Nucleus</location>
    </subcellularLocation>
</comment>
<keyword evidence="3" id="KW-0677">Repeat</keyword>
<dbReference type="AlphaFoldDB" id="A0A6A0GZE9"/>
<evidence type="ECO:0000313" key="12">
    <source>
        <dbReference type="EMBL" id="KAA0192668.1"/>
    </source>
</evidence>
<feature type="domain" description="C2H2-type" evidence="11">
    <location>
        <begin position="442"/>
        <end position="465"/>
    </location>
</feature>
<keyword evidence="6" id="KW-0805">Transcription regulation</keyword>
<dbReference type="InterPro" id="IPR050636">
    <property type="entry name" value="C2H2-ZF_domain-containing"/>
</dbReference>
<keyword evidence="5" id="KW-0862">Zinc</keyword>
<dbReference type="PROSITE" id="PS50157">
    <property type="entry name" value="ZINC_FINGER_C2H2_2"/>
    <property type="match status" value="7"/>
</dbReference>
<feature type="domain" description="C2H2-type" evidence="11">
    <location>
        <begin position="658"/>
        <end position="685"/>
    </location>
</feature>
<feature type="compositionally biased region" description="Acidic residues" evidence="10">
    <location>
        <begin position="96"/>
        <end position="109"/>
    </location>
</feature>
<proteinExistence type="predicted"/>
<reference evidence="12" key="2">
    <citation type="journal article" date="2018" name="Environ. Sci. Technol.">
        <title>The Toxicogenome of Hyalella azteca: A Model for Sediment Ecotoxicology and Evolutionary Toxicology.</title>
        <authorList>
            <person name="Poynton H.C."/>
            <person name="Hasenbein S."/>
            <person name="Benoit J.B."/>
            <person name="Sepulveda M.S."/>
            <person name="Poelchau M.F."/>
            <person name="Hughes D.S.T."/>
            <person name="Murali S.C."/>
            <person name="Chen S."/>
            <person name="Glastad K.M."/>
            <person name="Goodisman M.A.D."/>
            <person name="Werren J.H."/>
            <person name="Vineis J.H."/>
            <person name="Bowen J.L."/>
            <person name="Friedrich M."/>
            <person name="Jones J."/>
            <person name="Robertson H.M."/>
            <person name="Feyereisen R."/>
            <person name="Mechler-Hickson A."/>
            <person name="Mathers N."/>
            <person name="Lee C.E."/>
            <person name="Colbourne J.K."/>
            <person name="Biales A."/>
            <person name="Johnston J.S."/>
            <person name="Wellborn G.A."/>
            <person name="Rosendale A.J."/>
            <person name="Cridge A.G."/>
            <person name="Munoz-Torres M.C."/>
            <person name="Bain P.A."/>
            <person name="Manny A.R."/>
            <person name="Major K.M."/>
            <person name="Lambert F.N."/>
            <person name="Vulpe C.D."/>
            <person name="Tuck P."/>
            <person name="Blalock B.J."/>
            <person name="Lin Y.Y."/>
            <person name="Smith M.E."/>
            <person name="Ochoa-Acuna H."/>
            <person name="Chen M.M."/>
            <person name="Childers C.P."/>
            <person name="Qu J."/>
            <person name="Dugan S."/>
            <person name="Lee S.L."/>
            <person name="Chao H."/>
            <person name="Dinh H."/>
            <person name="Han Y."/>
            <person name="Doddapaneni H."/>
            <person name="Worley K.C."/>
            <person name="Muzny D.M."/>
            <person name="Gibbs R.A."/>
            <person name="Richards S."/>
        </authorList>
    </citation>
    <scope>NUCLEOTIDE SEQUENCE</scope>
    <source>
        <strain evidence="12">HAZT.00-mixed</strain>
        <tissue evidence="12">Whole organism</tissue>
    </source>
</reference>
<reference evidence="12" key="3">
    <citation type="submission" date="2019-06" db="EMBL/GenBank/DDBJ databases">
        <authorList>
            <person name="Poynton C."/>
            <person name="Hasenbein S."/>
            <person name="Benoit J.B."/>
            <person name="Sepulveda M.S."/>
            <person name="Poelchau M.F."/>
            <person name="Murali S.C."/>
            <person name="Chen S."/>
            <person name="Glastad K.M."/>
            <person name="Werren J.H."/>
            <person name="Vineis J.H."/>
            <person name="Bowen J.L."/>
            <person name="Friedrich M."/>
            <person name="Jones J."/>
            <person name="Robertson H.M."/>
            <person name="Feyereisen R."/>
            <person name="Mechler-Hickson A."/>
            <person name="Mathers N."/>
            <person name="Lee C.E."/>
            <person name="Colbourne J.K."/>
            <person name="Biales A."/>
            <person name="Johnston J.S."/>
            <person name="Wellborn G.A."/>
            <person name="Rosendale A.J."/>
            <person name="Cridge A.G."/>
            <person name="Munoz-Torres M.C."/>
            <person name="Bain P.A."/>
            <person name="Manny A.R."/>
            <person name="Major K.M."/>
            <person name="Lambert F.N."/>
            <person name="Vulpe C.D."/>
            <person name="Tuck P."/>
            <person name="Blalock B.J."/>
            <person name="Lin Y.-Y."/>
            <person name="Smith M.E."/>
            <person name="Ochoa-Acuna H."/>
            <person name="Chen M.-J.M."/>
            <person name="Childers C.P."/>
            <person name="Qu J."/>
            <person name="Dugan S."/>
            <person name="Lee S.L."/>
            <person name="Chao H."/>
            <person name="Dinh H."/>
            <person name="Han Y."/>
            <person name="Doddapaneni H."/>
            <person name="Worley K.C."/>
            <person name="Muzny D.M."/>
            <person name="Gibbs R.A."/>
            <person name="Richards S."/>
        </authorList>
    </citation>
    <scope>NUCLEOTIDE SEQUENCE</scope>
    <source>
        <strain evidence="12">HAZT.00-mixed</strain>
        <tissue evidence="12">Whole organism</tissue>
    </source>
</reference>
<dbReference type="OrthoDB" id="40579at2759"/>
<feature type="compositionally biased region" description="Acidic residues" evidence="10">
    <location>
        <begin position="131"/>
        <end position="152"/>
    </location>
</feature>
<feature type="domain" description="C2H2-type" evidence="11">
    <location>
        <begin position="499"/>
        <end position="526"/>
    </location>
</feature>
<organism evidence="12">
    <name type="scientific">Hyalella azteca</name>
    <name type="common">Amphipod</name>
    <dbReference type="NCBI Taxonomy" id="294128"/>
    <lineage>
        <taxon>Eukaryota</taxon>
        <taxon>Metazoa</taxon>
        <taxon>Ecdysozoa</taxon>
        <taxon>Arthropoda</taxon>
        <taxon>Crustacea</taxon>
        <taxon>Multicrustacea</taxon>
        <taxon>Malacostraca</taxon>
        <taxon>Eumalacostraca</taxon>
        <taxon>Peracarida</taxon>
        <taxon>Amphipoda</taxon>
        <taxon>Senticaudata</taxon>
        <taxon>Talitrida</taxon>
        <taxon>Talitroidea</taxon>
        <taxon>Hyalellidae</taxon>
        <taxon>Hyalella</taxon>
    </lineage>
</organism>
<dbReference type="FunFam" id="3.30.160.60:FF:000065">
    <property type="entry name" value="B-cell CLL/lymphoma 6, member B"/>
    <property type="match status" value="1"/>
</dbReference>
<dbReference type="GO" id="GO:0008270">
    <property type="term" value="F:zinc ion binding"/>
    <property type="evidence" value="ECO:0007669"/>
    <property type="project" value="UniProtKB-KW"/>
</dbReference>
<evidence type="ECO:0000256" key="6">
    <source>
        <dbReference type="ARBA" id="ARBA00023015"/>
    </source>
</evidence>